<name>A0A1G9QYT9_ALLAB</name>
<evidence type="ECO:0000313" key="3">
    <source>
        <dbReference type="Proteomes" id="UP000183376"/>
    </source>
</evidence>
<dbReference type="OrthoDB" id="9153660at2"/>
<feature type="domain" description="eCIS core" evidence="1">
    <location>
        <begin position="25"/>
        <end position="102"/>
    </location>
</feature>
<evidence type="ECO:0000259" key="1">
    <source>
        <dbReference type="Pfam" id="PF13699"/>
    </source>
</evidence>
<keyword evidence="3" id="KW-1185">Reference proteome</keyword>
<sequence>MSGDREHVTRAPRIVHDVLRTAGAPLEESARQVMESRLGKDFSQVRVHTDRQAAESAGAVGANAYTVGNHIAFAAGRYRPGSADGDRLLAHELTHVIQQRGARPPADLKIGAEHHAGEHQADAVARGAACGHVAAQEPVVARQVASPSWGSAYGGKEPGNYQAVKNGIDPLTPSSEPTAERKHAGTRLGMIVVSAAAVLSAPGPDGRLRYLLPPGRKVLVGPPEMGHLPLRTLANPKKPLGWVDEGSVHVPDKPPPVTEHQLTRIDPQGKQKAVGNAPKSMSEADVTTKVLGYLDRMNEAFELLRIDTIEARAVFVANTLIESWSLSRFTEAQFTTQTFADDPTGLGTDTAYFEGMYPKTRSVRQEINPDDRSWAFRGRGAVQVTGRGNYLQTLAVLERAAEQYRAEGDTAAADRCQTAVDAIRADPREAARPEYAFLFSAAFMKGKRGDRSGTNFSWMGAQPKQAEKDNLLKRALKVFGDTGDWV</sequence>
<dbReference type="STRING" id="211114.SAMN04489726_0096"/>
<reference evidence="2 3" key="1">
    <citation type="submission" date="2016-10" db="EMBL/GenBank/DDBJ databases">
        <authorList>
            <person name="de Groot N.N."/>
        </authorList>
    </citation>
    <scope>NUCLEOTIDE SEQUENCE [LARGE SCALE GENOMIC DNA]</scope>
    <source>
        <strain evidence="2 3">DSM 44149</strain>
    </source>
</reference>
<evidence type="ECO:0000313" key="2">
    <source>
        <dbReference type="EMBL" id="SDM16179.1"/>
    </source>
</evidence>
<gene>
    <name evidence="2" type="ORF">SAMN04489726_0096</name>
</gene>
<dbReference type="eggNOG" id="COG3115">
    <property type="taxonomic scope" value="Bacteria"/>
</dbReference>
<organism evidence="2 3">
    <name type="scientific">Allokutzneria albata</name>
    <name type="common">Kibdelosporangium albatum</name>
    <dbReference type="NCBI Taxonomy" id="211114"/>
    <lineage>
        <taxon>Bacteria</taxon>
        <taxon>Bacillati</taxon>
        <taxon>Actinomycetota</taxon>
        <taxon>Actinomycetes</taxon>
        <taxon>Pseudonocardiales</taxon>
        <taxon>Pseudonocardiaceae</taxon>
        <taxon>Allokutzneria</taxon>
    </lineage>
</organism>
<dbReference type="AlphaFoldDB" id="A0A1G9QYT9"/>
<proteinExistence type="predicted"/>
<dbReference type="InterPro" id="IPR025295">
    <property type="entry name" value="eCIS_core_dom"/>
</dbReference>
<accession>A0A1G9QYT9</accession>
<dbReference type="Gene3D" id="1.10.530.10">
    <property type="match status" value="1"/>
</dbReference>
<protein>
    <recommendedName>
        <fullName evidence="1">eCIS core domain-containing protein</fullName>
    </recommendedName>
</protein>
<dbReference type="Pfam" id="PF13699">
    <property type="entry name" value="eCIS_core"/>
    <property type="match status" value="1"/>
</dbReference>
<dbReference type="EMBL" id="LT629701">
    <property type="protein sequence ID" value="SDM16179.1"/>
    <property type="molecule type" value="Genomic_DNA"/>
</dbReference>
<dbReference type="Proteomes" id="UP000183376">
    <property type="component" value="Chromosome I"/>
</dbReference>